<proteinExistence type="predicted"/>
<dbReference type="Proteomes" id="UP000543030">
    <property type="component" value="Unassembled WGS sequence"/>
</dbReference>
<dbReference type="EMBL" id="JACHHN010000001">
    <property type="protein sequence ID" value="MBB5190084.1"/>
    <property type="molecule type" value="Genomic_DNA"/>
</dbReference>
<dbReference type="RefSeq" id="WP_221302975.1">
    <property type="nucleotide sequence ID" value="NZ_JACHHN010000001.1"/>
</dbReference>
<protein>
    <submittedName>
        <fullName evidence="1">Uncharacterized protein</fullName>
    </submittedName>
</protein>
<comment type="caution">
    <text evidence="1">The sequence shown here is derived from an EMBL/GenBank/DDBJ whole genome shotgun (WGS) entry which is preliminary data.</text>
</comment>
<evidence type="ECO:0000313" key="1">
    <source>
        <dbReference type="EMBL" id="MBB5190084.1"/>
    </source>
</evidence>
<accession>A0A840RBY9</accession>
<dbReference type="AlphaFoldDB" id="A0A840RBY9"/>
<evidence type="ECO:0000313" key="2">
    <source>
        <dbReference type="Proteomes" id="UP000543030"/>
    </source>
</evidence>
<reference evidence="1 2" key="1">
    <citation type="submission" date="2020-08" db="EMBL/GenBank/DDBJ databases">
        <title>Genomic Encyclopedia of Type Strains, Phase IV (KMG-IV): sequencing the most valuable type-strain genomes for metagenomic binning, comparative biology and taxonomic classification.</title>
        <authorList>
            <person name="Goeker M."/>
        </authorList>
    </citation>
    <scope>NUCLEOTIDE SEQUENCE [LARGE SCALE GENOMIC DNA]</scope>
    <source>
        <strain evidence="1 2">DSM 18233</strain>
    </source>
</reference>
<gene>
    <name evidence="1" type="ORF">HNQ50_000794</name>
</gene>
<sequence length="284" mass="33164">MGVGSPEYILLLRKPQTDRSRGYADLPVVKSKQEYTRAHWQVHGHCGGSAMTCTEASFLRDVKDHVLEVIRDDGVYRHIRLRKPHTSCYHFDLITWPGYLCYCGDMGTYVFERATDMFGFFRSHRRDFPERGLPINPRYWSEKLVSTDCNGQHPGSAIEFDPEKFTRVINEYRISWMRSLKQRGATKAQRRDLWEEVDHGILGVLDSSDRAQIAAYDFVSTVKVRRHGDGWAPHDFEYEYSFVDLFEHHFTRYTTHFIWCCYALAWGIQKYDDAKADLAAKEVA</sequence>
<name>A0A840RBY9_9NEIS</name>
<organism evidence="1 2">
    <name type="scientific">Silvimonas terrae</name>
    <dbReference type="NCBI Taxonomy" id="300266"/>
    <lineage>
        <taxon>Bacteria</taxon>
        <taxon>Pseudomonadati</taxon>
        <taxon>Pseudomonadota</taxon>
        <taxon>Betaproteobacteria</taxon>
        <taxon>Neisseriales</taxon>
        <taxon>Chitinibacteraceae</taxon>
        <taxon>Silvimonas</taxon>
    </lineage>
</organism>
<keyword evidence="2" id="KW-1185">Reference proteome</keyword>